<evidence type="ECO:0000256" key="2">
    <source>
        <dbReference type="ARBA" id="ARBA00008929"/>
    </source>
</evidence>
<feature type="transmembrane region" description="Helical" evidence="7">
    <location>
        <begin position="145"/>
        <end position="166"/>
    </location>
</feature>
<protein>
    <submittedName>
        <fullName evidence="8">Polysulfide reductase NrfD</fullName>
    </submittedName>
</protein>
<feature type="transmembrane region" description="Helical" evidence="7">
    <location>
        <begin position="6"/>
        <end position="29"/>
    </location>
</feature>
<feature type="transmembrane region" description="Helical" evidence="7">
    <location>
        <begin position="79"/>
        <end position="102"/>
    </location>
</feature>
<feature type="transmembrane region" description="Helical" evidence="7">
    <location>
        <begin position="286"/>
        <end position="305"/>
    </location>
</feature>
<accession>A0A0F3GXC8</accession>
<evidence type="ECO:0000256" key="4">
    <source>
        <dbReference type="ARBA" id="ARBA00022692"/>
    </source>
</evidence>
<evidence type="ECO:0000256" key="5">
    <source>
        <dbReference type="ARBA" id="ARBA00022989"/>
    </source>
</evidence>
<evidence type="ECO:0000313" key="9">
    <source>
        <dbReference type="Proteomes" id="UP000033423"/>
    </source>
</evidence>
<feature type="transmembrane region" description="Helical" evidence="7">
    <location>
        <begin position="222"/>
        <end position="239"/>
    </location>
</feature>
<evidence type="ECO:0000256" key="3">
    <source>
        <dbReference type="ARBA" id="ARBA00022475"/>
    </source>
</evidence>
<reference evidence="8 9" key="1">
    <citation type="submission" date="2015-02" db="EMBL/GenBank/DDBJ databases">
        <title>Single-cell genomics of uncultivated deep-branching MTB reveals a conserved set of magnetosome genes.</title>
        <authorList>
            <person name="Kolinko S."/>
            <person name="Richter M."/>
            <person name="Glockner F.O."/>
            <person name="Brachmann A."/>
            <person name="Schuler D."/>
        </authorList>
    </citation>
    <scope>NUCLEOTIDE SEQUENCE [LARGE SCALE GENOMIC DNA]</scope>
    <source>
        <strain evidence="8">TM-1</strain>
    </source>
</reference>
<organism evidence="8 9">
    <name type="scientific">Candidatus Magnetobacterium bavaricum</name>
    <dbReference type="NCBI Taxonomy" id="29290"/>
    <lineage>
        <taxon>Bacteria</taxon>
        <taxon>Pseudomonadati</taxon>
        <taxon>Nitrospirota</taxon>
        <taxon>Thermodesulfovibrionia</taxon>
        <taxon>Thermodesulfovibrionales</taxon>
        <taxon>Candidatus Magnetobacteriaceae</taxon>
        <taxon>Candidatus Magnetobacterium</taxon>
    </lineage>
</organism>
<feature type="transmembrane region" description="Helical" evidence="7">
    <location>
        <begin position="339"/>
        <end position="357"/>
    </location>
</feature>
<keyword evidence="6 7" id="KW-0472">Membrane</keyword>
<dbReference type="GO" id="GO:0005886">
    <property type="term" value="C:plasma membrane"/>
    <property type="evidence" value="ECO:0007669"/>
    <property type="project" value="UniProtKB-SubCell"/>
</dbReference>
<keyword evidence="4 7" id="KW-0812">Transmembrane</keyword>
<comment type="similarity">
    <text evidence="2">Belongs to the NrfD family.</text>
</comment>
<dbReference type="InterPro" id="IPR005614">
    <property type="entry name" value="NrfD-like"/>
</dbReference>
<feature type="transmembrane region" description="Helical" evidence="7">
    <location>
        <begin position="178"/>
        <end position="201"/>
    </location>
</feature>
<comment type="subcellular location">
    <subcellularLocation>
        <location evidence="1">Cell membrane</location>
        <topology evidence="1">Multi-pass membrane protein</topology>
    </subcellularLocation>
</comment>
<evidence type="ECO:0000256" key="1">
    <source>
        <dbReference type="ARBA" id="ARBA00004651"/>
    </source>
</evidence>
<evidence type="ECO:0000256" key="6">
    <source>
        <dbReference type="ARBA" id="ARBA00023136"/>
    </source>
</evidence>
<feature type="transmembrane region" description="Helical" evidence="7">
    <location>
        <begin position="41"/>
        <end position="59"/>
    </location>
</feature>
<gene>
    <name evidence="8" type="ORF">MBAV_001301</name>
</gene>
<evidence type="ECO:0000256" key="7">
    <source>
        <dbReference type="SAM" id="Phobius"/>
    </source>
</evidence>
<name>A0A0F3GXC8_9BACT</name>
<dbReference type="PANTHER" id="PTHR34856:SF2">
    <property type="entry name" value="PROTEIN NRFD"/>
    <property type="match status" value="1"/>
</dbReference>
<feature type="transmembrane region" description="Helical" evidence="7">
    <location>
        <begin position="259"/>
        <end position="279"/>
    </location>
</feature>
<keyword evidence="3" id="KW-1003">Cell membrane</keyword>
<comment type="caution">
    <text evidence="8">The sequence shown here is derived from an EMBL/GenBank/DDBJ whole genome shotgun (WGS) entry which is preliminary data.</text>
</comment>
<dbReference type="Pfam" id="PF03916">
    <property type="entry name" value="NrfD"/>
    <property type="match status" value="1"/>
</dbReference>
<keyword evidence="5 7" id="KW-1133">Transmembrane helix</keyword>
<dbReference type="Proteomes" id="UP000033423">
    <property type="component" value="Unassembled WGS sequence"/>
</dbReference>
<sequence length="385" mass="43246">MYWTVHIVIYPFLTGLVAGAFVLSSLYHVFGKGELKPVAKFSLVFSLALLIMAPTPLLFHLTQPFRSANIMLTPHFYSAIAAFTLVYLTYMAIVLSEIWFVFRPFIVKNALEKDGIMGFIYRVMTLGSFDVSETALHTDEKIIKILAAVGIPAAAFLHGYVGFIFGSVKTVPLWKTPLMPFIFLMSAIISGVAMCIVTYTIAMTISKKFICGASIRSMGKTLALFLVIAFMLEGIDIVFHAYTAEEFWGILSELLFQRFAFKMIVIQWICGMIIPLILLILPNLTILRTFIAAFLVIIGVFMMRWDVVIGGQSMSRSFAGFLNYKMPIWPTSVEAFREGLFAVIFLLVMPFVLLFIFNKVLPVFQEAFTEDECSLYDSTSNKHGS</sequence>
<dbReference type="Gene3D" id="1.20.1630.10">
    <property type="entry name" value="Formate dehydrogenase/DMSO reductase domain"/>
    <property type="match status" value="1"/>
</dbReference>
<dbReference type="EMBL" id="LACI01000565">
    <property type="protein sequence ID" value="KJU86512.1"/>
    <property type="molecule type" value="Genomic_DNA"/>
</dbReference>
<dbReference type="PANTHER" id="PTHR34856">
    <property type="entry name" value="PROTEIN NRFD"/>
    <property type="match status" value="1"/>
</dbReference>
<dbReference type="InterPro" id="IPR052049">
    <property type="entry name" value="Electron_transfer_protein"/>
</dbReference>
<dbReference type="AlphaFoldDB" id="A0A0F3GXC8"/>
<evidence type="ECO:0000313" key="8">
    <source>
        <dbReference type="EMBL" id="KJU86512.1"/>
    </source>
</evidence>
<proteinExistence type="inferred from homology"/>
<keyword evidence="9" id="KW-1185">Reference proteome</keyword>